<dbReference type="InterPro" id="IPR005467">
    <property type="entry name" value="His_kinase_dom"/>
</dbReference>
<evidence type="ECO:0000256" key="9">
    <source>
        <dbReference type="SAM" id="Phobius"/>
    </source>
</evidence>
<dbReference type="Proteomes" id="UP001596392">
    <property type="component" value="Unassembled WGS sequence"/>
</dbReference>
<name>A0ABW2H6P6_9ACTN</name>
<dbReference type="RefSeq" id="WP_376809096.1">
    <property type="nucleotide sequence ID" value="NZ_JBHTAC010000036.1"/>
</dbReference>
<evidence type="ECO:0000256" key="6">
    <source>
        <dbReference type="ARBA" id="ARBA00022777"/>
    </source>
</evidence>
<keyword evidence="3" id="KW-0597">Phosphoprotein</keyword>
<evidence type="ECO:0000313" key="12">
    <source>
        <dbReference type="EMBL" id="MFC7246244.1"/>
    </source>
</evidence>
<dbReference type="InterPro" id="IPR003594">
    <property type="entry name" value="HATPase_dom"/>
</dbReference>
<feature type="transmembrane region" description="Helical" evidence="9">
    <location>
        <begin position="64"/>
        <end position="94"/>
    </location>
</feature>
<dbReference type="PROSITE" id="PS50109">
    <property type="entry name" value="HIS_KIN"/>
    <property type="match status" value="1"/>
</dbReference>
<dbReference type="Gene3D" id="1.20.5.1930">
    <property type="match status" value="1"/>
</dbReference>
<feature type="signal peptide" evidence="10">
    <location>
        <begin position="1"/>
        <end position="23"/>
    </location>
</feature>
<keyword evidence="8" id="KW-0902">Two-component regulatory system</keyword>
<evidence type="ECO:0000256" key="1">
    <source>
        <dbReference type="ARBA" id="ARBA00000085"/>
    </source>
</evidence>
<proteinExistence type="predicted"/>
<organism evidence="12 13">
    <name type="scientific">Catellatospora aurea</name>
    <dbReference type="NCBI Taxonomy" id="1337874"/>
    <lineage>
        <taxon>Bacteria</taxon>
        <taxon>Bacillati</taxon>
        <taxon>Actinomycetota</taxon>
        <taxon>Actinomycetes</taxon>
        <taxon>Micromonosporales</taxon>
        <taxon>Micromonosporaceae</taxon>
        <taxon>Catellatospora</taxon>
    </lineage>
</organism>
<evidence type="ECO:0000259" key="11">
    <source>
        <dbReference type="PROSITE" id="PS50109"/>
    </source>
</evidence>
<evidence type="ECO:0000256" key="10">
    <source>
        <dbReference type="SAM" id="SignalP"/>
    </source>
</evidence>
<evidence type="ECO:0000256" key="7">
    <source>
        <dbReference type="ARBA" id="ARBA00022840"/>
    </source>
</evidence>
<keyword evidence="10" id="KW-0732">Signal</keyword>
<keyword evidence="7" id="KW-0067">ATP-binding</keyword>
<keyword evidence="9" id="KW-0472">Membrane</keyword>
<evidence type="ECO:0000313" key="13">
    <source>
        <dbReference type="Proteomes" id="UP001596392"/>
    </source>
</evidence>
<keyword evidence="13" id="KW-1185">Reference proteome</keyword>
<dbReference type="Pfam" id="PF02518">
    <property type="entry name" value="HATPase_c"/>
    <property type="match status" value="1"/>
</dbReference>
<evidence type="ECO:0000256" key="5">
    <source>
        <dbReference type="ARBA" id="ARBA00022741"/>
    </source>
</evidence>
<dbReference type="EC" id="2.7.13.3" evidence="2"/>
<keyword evidence="9" id="KW-1133">Transmembrane helix</keyword>
<dbReference type="SUPFAM" id="SSF55874">
    <property type="entry name" value="ATPase domain of HSP90 chaperone/DNA topoisomerase II/histidine kinase"/>
    <property type="match status" value="1"/>
</dbReference>
<comment type="catalytic activity">
    <reaction evidence="1">
        <text>ATP + protein L-histidine = ADP + protein N-phospho-L-histidine.</text>
        <dbReference type="EC" id="2.7.13.3"/>
    </reaction>
</comment>
<keyword evidence="6 12" id="KW-0418">Kinase</keyword>
<dbReference type="CDD" id="cd16917">
    <property type="entry name" value="HATPase_UhpB-NarQ-NarX-like"/>
    <property type="match status" value="1"/>
</dbReference>
<feature type="domain" description="Histidine kinase" evidence="11">
    <location>
        <begin position="190"/>
        <end position="374"/>
    </location>
</feature>
<accession>A0ABW2H6P6</accession>
<evidence type="ECO:0000256" key="3">
    <source>
        <dbReference type="ARBA" id="ARBA00022553"/>
    </source>
</evidence>
<dbReference type="InterPro" id="IPR011712">
    <property type="entry name" value="Sig_transdc_His_kin_sub3_dim/P"/>
</dbReference>
<evidence type="ECO:0000256" key="4">
    <source>
        <dbReference type="ARBA" id="ARBA00022679"/>
    </source>
</evidence>
<keyword evidence="9" id="KW-0812">Transmembrane</keyword>
<gene>
    <name evidence="12" type="ORF">ACFQO7_27530</name>
</gene>
<dbReference type="PANTHER" id="PTHR24421">
    <property type="entry name" value="NITRATE/NITRITE SENSOR PROTEIN NARX-RELATED"/>
    <property type="match status" value="1"/>
</dbReference>
<evidence type="ECO:0000256" key="8">
    <source>
        <dbReference type="ARBA" id="ARBA00023012"/>
    </source>
</evidence>
<dbReference type="PANTHER" id="PTHR24421:SF10">
    <property type="entry name" value="NITRATE_NITRITE SENSOR PROTEIN NARQ"/>
    <property type="match status" value="1"/>
</dbReference>
<sequence>MHRALHALTVAAYLTLVAGVVVAQPPPGMPHSPVAAVLLGAVYVAAATAGFSRVHRVARRGPRIAFVAAQLLLGYAVFVTSGAMVGAILLLLVLVSQSMLLLPPRGALVIVALVPFAHTGMEWREGLREALGMLAAAAFAAVLTRLIMREQQARQELTRAHEQLREYALQVERLAVAQERNRVARDIHDGLGHSLTVVQMQVKAARAVLGSDPDRADAVLAKAQVQAEEALAEVRRSVGAIREPRSQVPLAEALRALAEQASAAGVPTSLDVTGQARPLLTAAQESLYRAAQEGLTNVRKHAGATRAELVLDYTRPAAVRLEVRDDGTGLAADPAELPGYGLLGLRERAAHAGGRMSIESVPGRGATLRVEVPG</sequence>
<dbReference type="InterPro" id="IPR050482">
    <property type="entry name" value="Sensor_HK_TwoCompSys"/>
</dbReference>
<feature type="chain" id="PRO_5047540727" description="histidine kinase" evidence="10">
    <location>
        <begin position="24"/>
        <end position="374"/>
    </location>
</feature>
<reference evidence="13" key="1">
    <citation type="journal article" date="2019" name="Int. J. Syst. Evol. Microbiol.">
        <title>The Global Catalogue of Microorganisms (GCM) 10K type strain sequencing project: providing services to taxonomists for standard genome sequencing and annotation.</title>
        <authorList>
            <consortium name="The Broad Institute Genomics Platform"/>
            <consortium name="The Broad Institute Genome Sequencing Center for Infectious Disease"/>
            <person name="Wu L."/>
            <person name="Ma J."/>
        </authorList>
    </citation>
    <scope>NUCLEOTIDE SEQUENCE [LARGE SCALE GENOMIC DNA]</scope>
    <source>
        <strain evidence="13">CGMCC 1.9106</strain>
    </source>
</reference>
<dbReference type="Gene3D" id="3.30.565.10">
    <property type="entry name" value="Histidine kinase-like ATPase, C-terminal domain"/>
    <property type="match status" value="1"/>
</dbReference>
<keyword evidence="5" id="KW-0547">Nucleotide-binding</keyword>
<dbReference type="Pfam" id="PF07730">
    <property type="entry name" value="HisKA_3"/>
    <property type="match status" value="1"/>
</dbReference>
<dbReference type="InterPro" id="IPR036890">
    <property type="entry name" value="HATPase_C_sf"/>
</dbReference>
<keyword evidence="4" id="KW-0808">Transferase</keyword>
<comment type="caution">
    <text evidence="12">The sequence shown here is derived from an EMBL/GenBank/DDBJ whole genome shotgun (WGS) entry which is preliminary data.</text>
</comment>
<protein>
    <recommendedName>
        <fullName evidence="2">histidine kinase</fullName>
        <ecNumber evidence="2">2.7.13.3</ecNumber>
    </recommendedName>
</protein>
<evidence type="ECO:0000256" key="2">
    <source>
        <dbReference type="ARBA" id="ARBA00012438"/>
    </source>
</evidence>
<dbReference type="EMBL" id="JBHTAC010000036">
    <property type="protein sequence ID" value="MFC7246244.1"/>
    <property type="molecule type" value="Genomic_DNA"/>
</dbReference>
<feature type="transmembrane region" description="Helical" evidence="9">
    <location>
        <begin position="33"/>
        <end position="52"/>
    </location>
</feature>
<dbReference type="GO" id="GO:0016301">
    <property type="term" value="F:kinase activity"/>
    <property type="evidence" value="ECO:0007669"/>
    <property type="project" value="UniProtKB-KW"/>
</dbReference>